<dbReference type="InterPro" id="IPR001640">
    <property type="entry name" value="Lgt"/>
</dbReference>
<evidence type="ECO:0000256" key="1">
    <source>
        <dbReference type="ARBA" id="ARBA00007150"/>
    </source>
</evidence>
<reference evidence="8 9" key="1">
    <citation type="journal article" date="2016" name="Nat. Commun.">
        <title>Thousands of microbial genomes shed light on interconnected biogeochemical processes in an aquifer system.</title>
        <authorList>
            <person name="Anantharaman K."/>
            <person name="Brown C.T."/>
            <person name="Hug L.A."/>
            <person name="Sharon I."/>
            <person name="Castelle C.J."/>
            <person name="Probst A.J."/>
            <person name="Thomas B.C."/>
            <person name="Singh A."/>
            <person name="Wilkins M.J."/>
            <person name="Karaoz U."/>
            <person name="Brodie E.L."/>
            <person name="Williams K.H."/>
            <person name="Hubbard S.S."/>
            <person name="Banfield J.F."/>
        </authorList>
    </citation>
    <scope>NUCLEOTIDE SEQUENCE [LARGE SCALE GENOMIC DNA]</scope>
</reference>
<feature type="transmembrane region" description="Helical" evidence="7">
    <location>
        <begin position="70"/>
        <end position="87"/>
    </location>
</feature>
<comment type="similarity">
    <text evidence="1">Belongs to the Lgt family.</text>
</comment>
<feature type="transmembrane region" description="Helical" evidence="7">
    <location>
        <begin position="147"/>
        <end position="165"/>
    </location>
</feature>
<dbReference type="GO" id="GO:0008961">
    <property type="term" value="F:phosphatidylglycerol-prolipoprotein diacylglyceryl transferase activity"/>
    <property type="evidence" value="ECO:0007669"/>
    <property type="project" value="InterPro"/>
</dbReference>
<sequence>MVALGILLAVLILWKRGKARGFDPEQLLSVTLWMIVVGFVFARLSHVFLYEPAFYLSHPFEILRVDKGGLSSFGGFVGAGLALFWLVKKGRIEKKKLWAMLDQLSFAAIYGWMVARVGCSLTHLHWGVLCEDCPLAINTPEGGRYDMAVLEIIGLIPLAIVFFVLRKRKMFEGFFRAAVMVYYGALRFVLDFFRATDVAHVDARYFGLTPAQYFAIVMVGLGIVFFKKRRV</sequence>
<keyword evidence="5 7" id="KW-1133">Transmembrane helix</keyword>
<evidence type="ECO:0000256" key="3">
    <source>
        <dbReference type="ARBA" id="ARBA00022679"/>
    </source>
</evidence>
<feature type="transmembrane region" description="Helical" evidence="7">
    <location>
        <begin position="174"/>
        <end position="193"/>
    </location>
</feature>
<feature type="transmembrane region" description="Helical" evidence="7">
    <location>
        <begin position="31"/>
        <end position="50"/>
    </location>
</feature>
<dbReference type="EMBL" id="MFQE01000026">
    <property type="protein sequence ID" value="OGH73441.1"/>
    <property type="molecule type" value="Genomic_DNA"/>
</dbReference>
<comment type="caution">
    <text evidence="8">The sequence shown here is derived from an EMBL/GenBank/DDBJ whole genome shotgun (WGS) entry which is preliminary data.</text>
</comment>
<dbReference type="PANTHER" id="PTHR30589">
    <property type="entry name" value="PROLIPOPROTEIN DIACYLGLYCERYL TRANSFERASE"/>
    <property type="match status" value="1"/>
</dbReference>
<dbReference type="Pfam" id="PF01790">
    <property type="entry name" value="LGT"/>
    <property type="match status" value="1"/>
</dbReference>
<proteinExistence type="inferred from homology"/>
<evidence type="ECO:0000256" key="4">
    <source>
        <dbReference type="ARBA" id="ARBA00022692"/>
    </source>
</evidence>
<protein>
    <recommendedName>
        <fullName evidence="10">Prolipoprotein diacylglyceryl transferase</fullName>
    </recommendedName>
</protein>
<evidence type="ECO:0008006" key="10">
    <source>
        <dbReference type="Google" id="ProtNLM"/>
    </source>
</evidence>
<evidence type="ECO:0000313" key="9">
    <source>
        <dbReference type="Proteomes" id="UP000177457"/>
    </source>
</evidence>
<dbReference type="GO" id="GO:0042158">
    <property type="term" value="P:lipoprotein biosynthetic process"/>
    <property type="evidence" value="ECO:0007669"/>
    <property type="project" value="InterPro"/>
</dbReference>
<evidence type="ECO:0000256" key="6">
    <source>
        <dbReference type="ARBA" id="ARBA00023136"/>
    </source>
</evidence>
<accession>A0A1F6MP50</accession>
<evidence type="ECO:0000256" key="7">
    <source>
        <dbReference type="SAM" id="Phobius"/>
    </source>
</evidence>
<organism evidence="8 9">
    <name type="scientific">Candidatus Magasanikbacteria bacterium RIFCSPHIGHO2_02_FULL_51_14</name>
    <dbReference type="NCBI Taxonomy" id="1798683"/>
    <lineage>
        <taxon>Bacteria</taxon>
        <taxon>Candidatus Magasanikiibacteriota</taxon>
    </lineage>
</organism>
<dbReference type="STRING" id="1798683.A3C90_03790"/>
<dbReference type="Proteomes" id="UP000177457">
    <property type="component" value="Unassembled WGS sequence"/>
</dbReference>
<evidence type="ECO:0000313" key="8">
    <source>
        <dbReference type="EMBL" id="OGH73441.1"/>
    </source>
</evidence>
<dbReference type="AlphaFoldDB" id="A0A1F6MP50"/>
<name>A0A1F6MP50_9BACT</name>
<keyword evidence="3" id="KW-0808">Transferase</keyword>
<keyword evidence="6 7" id="KW-0472">Membrane</keyword>
<feature type="transmembrane region" description="Helical" evidence="7">
    <location>
        <begin position="205"/>
        <end position="226"/>
    </location>
</feature>
<gene>
    <name evidence="8" type="ORF">A3C90_03790</name>
</gene>
<dbReference type="GO" id="GO:0005886">
    <property type="term" value="C:plasma membrane"/>
    <property type="evidence" value="ECO:0007669"/>
    <property type="project" value="InterPro"/>
</dbReference>
<keyword evidence="2" id="KW-1003">Cell membrane</keyword>
<evidence type="ECO:0000256" key="5">
    <source>
        <dbReference type="ARBA" id="ARBA00022989"/>
    </source>
</evidence>
<dbReference type="PANTHER" id="PTHR30589:SF0">
    <property type="entry name" value="PHOSPHATIDYLGLYCEROL--PROLIPOPROTEIN DIACYLGLYCERYL TRANSFERASE"/>
    <property type="match status" value="1"/>
</dbReference>
<keyword evidence="4 7" id="KW-0812">Transmembrane</keyword>
<evidence type="ECO:0000256" key="2">
    <source>
        <dbReference type="ARBA" id="ARBA00022475"/>
    </source>
</evidence>